<evidence type="ECO:0000313" key="2">
    <source>
        <dbReference type="Proteomes" id="UP001226867"/>
    </source>
</evidence>
<evidence type="ECO:0008006" key="3">
    <source>
        <dbReference type="Google" id="ProtNLM"/>
    </source>
</evidence>
<accession>A0ABT9SE59</accession>
<dbReference type="SUPFAM" id="SSF53474">
    <property type="entry name" value="alpha/beta-Hydrolases"/>
    <property type="match status" value="1"/>
</dbReference>
<comment type="caution">
    <text evidence="1">The sequence shown here is derived from an EMBL/GenBank/DDBJ whole genome shotgun (WGS) entry which is preliminary data.</text>
</comment>
<dbReference type="EMBL" id="JAUSRO010000015">
    <property type="protein sequence ID" value="MDP9902026.1"/>
    <property type="molecule type" value="Genomic_DNA"/>
</dbReference>
<reference evidence="1 2" key="1">
    <citation type="submission" date="2023-07" db="EMBL/GenBank/DDBJ databases">
        <title>Sorghum-associated microbial communities from plants grown in Nebraska, USA.</title>
        <authorList>
            <person name="Schachtman D."/>
        </authorList>
    </citation>
    <scope>NUCLEOTIDE SEQUENCE [LARGE SCALE GENOMIC DNA]</scope>
    <source>
        <strain evidence="1 2">DS1607</strain>
    </source>
</reference>
<sequence length="233" mass="25258">MVLQAIGPIVSITAALTFKSDTQPVKVYVKKPRGTLYWGGAGLDGPYIKPQMEAFQRAGIEHVNIGLTNTANKEIGDRIGPLIDAIRAGLLIRYEDDDEWVITSGMTDASAQFNLIGYSYGSLLAAQTANFYANKGHVIDHLVMIASPISEDFLTKLKGAKNIKKVVVVDLTQFGDPIHAGISQAALIEGMATLKRQQDAGLGEGHFYYAHIVKDSKSRWNALAQKMVAAGLR</sequence>
<evidence type="ECO:0000313" key="1">
    <source>
        <dbReference type="EMBL" id="MDP9902026.1"/>
    </source>
</evidence>
<dbReference type="Gene3D" id="3.40.50.1820">
    <property type="entry name" value="alpha/beta hydrolase"/>
    <property type="match status" value="1"/>
</dbReference>
<dbReference type="RefSeq" id="WP_307691786.1">
    <property type="nucleotide sequence ID" value="NZ_JAUSRO010000015.1"/>
</dbReference>
<gene>
    <name evidence="1" type="ORF">J2W36_004298</name>
</gene>
<name>A0ABT9SE59_9BURK</name>
<proteinExistence type="predicted"/>
<dbReference type="InterPro" id="IPR029058">
    <property type="entry name" value="AB_hydrolase_fold"/>
</dbReference>
<keyword evidence="2" id="KW-1185">Reference proteome</keyword>
<dbReference type="Proteomes" id="UP001226867">
    <property type="component" value="Unassembled WGS sequence"/>
</dbReference>
<organism evidence="1 2">
    <name type="scientific">Variovorax ginsengisoli</name>
    <dbReference type="NCBI Taxonomy" id="363844"/>
    <lineage>
        <taxon>Bacteria</taxon>
        <taxon>Pseudomonadati</taxon>
        <taxon>Pseudomonadota</taxon>
        <taxon>Betaproteobacteria</taxon>
        <taxon>Burkholderiales</taxon>
        <taxon>Comamonadaceae</taxon>
        <taxon>Variovorax</taxon>
    </lineage>
</organism>
<protein>
    <recommendedName>
        <fullName evidence="3">Thioesterase domain-containing protein</fullName>
    </recommendedName>
</protein>